<dbReference type="PANTHER" id="PTHR33463:SF136">
    <property type="entry name" value="NB-ARC DOMAIN-CONTAINING PROTEIN"/>
    <property type="match status" value="1"/>
</dbReference>
<feature type="region of interest" description="Disordered" evidence="2">
    <location>
        <begin position="258"/>
        <end position="285"/>
    </location>
</feature>
<evidence type="ECO:0000313" key="5">
    <source>
        <dbReference type="Proteomes" id="UP000236630"/>
    </source>
</evidence>
<dbReference type="InterPro" id="IPR057135">
    <property type="entry name" value="At4g27190-like_LRR"/>
</dbReference>
<protein>
    <recommendedName>
        <fullName evidence="3">Disease resistance protein At4g27190-like leucine-rich repeats domain-containing protein</fullName>
    </recommendedName>
</protein>
<dbReference type="PANTHER" id="PTHR33463">
    <property type="entry name" value="NB-ARC DOMAIN-CONTAINING PROTEIN-RELATED"/>
    <property type="match status" value="1"/>
</dbReference>
<gene>
    <name evidence="4" type="ORF">CUMW_257120</name>
</gene>
<dbReference type="EMBL" id="BDQV01000715">
    <property type="protein sequence ID" value="GAY67515.1"/>
    <property type="molecule type" value="Genomic_DNA"/>
</dbReference>
<name>A0A2H5QTA5_CITUN</name>
<proteinExistence type="predicted"/>
<dbReference type="Pfam" id="PF23247">
    <property type="entry name" value="LRR_RPS2"/>
    <property type="match status" value="1"/>
</dbReference>
<dbReference type="SUPFAM" id="SSF52047">
    <property type="entry name" value="RNI-like"/>
    <property type="match status" value="1"/>
</dbReference>
<sequence length="285" mass="32438">MSCVSSFVRLQRIEIVECPVLKELIVMDNQEERKNNNVMFPQLQYLKMFNLENFTSFCTSNLGILEFPSLKELWISGCPKFMERYNRTTNILTERGCDHLVDLVPSSTSFQNLTNLVVSCCKGLKIVLTFSIAKTLVRLEYMEIESCDRITEIVLVDDVAAKDEVITFRELKELKLLNLESLTSFCSGNCAFKFPSLERLVLDDCPSMKIFSEGNSSTPKLHEVQWPGEARWAWKDDLNTTIQKVIFPAMVAGVWSDDGGLEEDGDTEKEDEHKAVTTSSLMVED</sequence>
<dbReference type="InterPro" id="IPR050905">
    <property type="entry name" value="Plant_NBS-LRR"/>
</dbReference>
<feature type="compositionally biased region" description="Polar residues" evidence="2">
    <location>
        <begin position="276"/>
        <end position="285"/>
    </location>
</feature>
<evidence type="ECO:0000256" key="1">
    <source>
        <dbReference type="ARBA" id="ARBA00022821"/>
    </source>
</evidence>
<dbReference type="AlphaFoldDB" id="A0A2H5QTA5"/>
<comment type="caution">
    <text evidence="4">The sequence shown here is derived from an EMBL/GenBank/DDBJ whole genome shotgun (WGS) entry which is preliminary data.</text>
</comment>
<reference evidence="4 5" key="1">
    <citation type="journal article" date="2017" name="Front. Genet.">
        <title>Draft sequencing of the heterozygous diploid genome of Satsuma (Citrus unshiu Marc.) using a hybrid assembly approach.</title>
        <authorList>
            <person name="Shimizu T."/>
            <person name="Tanizawa Y."/>
            <person name="Mochizuki T."/>
            <person name="Nagasaki H."/>
            <person name="Yoshioka T."/>
            <person name="Toyoda A."/>
            <person name="Fujiyama A."/>
            <person name="Kaminuma E."/>
            <person name="Nakamura Y."/>
        </authorList>
    </citation>
    <scope>NUCLEOTIDE SEQUENCE [LARGE SCALE GENOMIC DNA]</scope>
    <source>
        <strain evidence="5">cv. Miyagawa wase</strain>
    </source>
</reference>
<organism evidence="4 5">
    <name type="scientific">Citrus unshiu</name>
    <name type="common">Satsuma mandarin</name>
    <name type="synonym">Citrus nobilis var. unshiu</name>
    <dbReference type="NCBI Taxonomy" id="55188"/>
    <lineage>
        <taxon>Eukaryota</taxon>
        <taxon>Viridiplantae</taxon>
        <taxon>Streptophyta</taxon>
        <taxon>Embryophyta</taxon>
        <taxon>Tracheophyta</taxon>
        <taxon>Spermatophyta</taxon>
        <taxon>Magnoliopsida</taxon>
        <taxon>eudicotyledons</taxon>
        <taxon>Gunneridae</taxon>
        <taxon>Pentapetalae</taxon>
        <taxon>rosids</taxon>
        <taxon>malvids</taxon>
        <taxon>Sapindales</taxon>
        <taxon>Rutaceae</taxon>
        <taxon>Aurantioideae</taxon>
        <taxon>Citrus</taxon>
    </lineage>
</organism>
<keyword evidence="5" id="KW-1185">Reference proteome</keyword>
<feature type="compositionally biased region" description="Acidic residues" evidence="2">
    <location>
        <begin position="259"/>
        <end position="269"/>
    </location>
</feature>
<evidence type="ECO:0000313" key="4">
    <source>
        <dbReference type="EMBL" id="GAY67515.1"/>
    </source>
</evidence>
<accession>A0A2H5QTA5</accession>
<evidence type="ECO:0000256" key="2">
    <source>
        <dbReference type="SAM" id="MobiDB-lite"/>
    </source>
</evidence>
<keyword evidence="1" id="KW-0611">Plant defense</keyword>
<dbReference type="InterPro" id="IPR032675">
    <property type="entry name" value="LRR_dom_sf"/>
</dbReference>
<dbReference type="Gene3D" id="3.80.10.10">
    <property type="entry name" value="Ribonuclease Inhibitor"/>
    <property type="match status" value="1"/>
</dbReference>
<evidence type="ECO:0000259" key="3">
    <source>
        <dbReference type="Pfam" id="PF23247"/>
    </source>
</evidence>
<dbReference type="Proteomes" id="UP000236630">
    <property type="component" value="Unassembled WGS sequence"/>
</dbReference>
<feature type="domain" description="Disease resistance protein At4g27190-like leucine-rich repeats" evidence="3">
    <location>
        <begin position="106"/>
        <end position="209"/>
    </location>
</feature>